<dbReference type="Gene3D" id="1.10.472.80">
    <property type="entry name" value="Ypt/Rab-GAP domain of gyp1p, domain 3"/>
    <property type="match status" value="1"/>
</dbReference>
<dbReference type="RefSeq" id="XP_049182343.1">
    <property type="nucleotide sequence ID" value="XM_049326672.1"/>
</dbReference>
<accession>A0AAI9T0H1</accession>
<name>A0AAI9T0H1_9ASCO</name>
<dbReference type="PROSITE" id="PS50086">
    <property type="entry name" value="TBC_RABGAP"/>
    <property type="match status" value="1"/>
</dbReference>
<dbReference type="SMART" id="SM00164">
    <property type="entry name" value="TBC"/>
    <property type="match status" value="1"/>
</dbReference>
<organism evidence="5 6">
    <name type="scientific">Candida oxycetoniae</name>
    <dbReference type="NCBI Taxonomy" id="497107"/>
    <lineage>
        <taxon>Eukaryota</taxon>
        <taxon>Fungi</taxon>
        <taxon>Dikarya</taxon>
        <taxon>Ascomycota</taxon>
        <taxon>Saccharomycotina</taxon>
        <taxon>Pichiomycetes</taxon>
        <taxon>Debaryomycetaceae</taxon>
        <taxon>Candida/Lodderomyces clade</taxon>
        <taxon>Candida</taxon>
    </lineage>
</organism>
<evidence type="ECO:0000256" key="3">
    <source>
        <dbReference type="ARBA" id="ARBA00022468"/>
    </source>
</evidence>
<evidence type="ECO:0000256" key="2">
    <source>
        <dbReference type="ARBA" id="ARBA00019144"/>
    </source>
</evidence>
<dbReference type="Pfam" id="PF00566">
    <property type="entry name" value="RabGAP-TBC"/>
    <property type="match status" value="1"/>
</dbReference>
<dbReference type="SUPFAM" id="SSF47923">
    <property type="entry name" value="Ypt/Rab-GAP domain of gyp1p"/>
    <property type="match status" value="2"/>
</dbReference>
<proteinExistence type="inferred from homology"/>
<evidence type="ECO:0000313" key="5">
    <source>
        <dbReference type="EMBL" id="KAI3406598.2"/>
    </source>
</evidence>
<evidence type="ECO:0000256" key="1">
    <source>
        <dbReference type="ARBA" id="ARBA00005521"/>
    </source>
</evidence>
<dbReference type="Gene3D" id="1.10.8.270">
    <property type="entry name" value="putative rabgap domain of human tbc1 domain family member 14 like domains"/>
    <property type="match status" value="1"/>
</dbReference>
<dbReference type="AlphaFoldDB" id="A0AAI9T0H1"/>
<dbReference type="PANTHER" id="PTHR22957:SF502">
    <property type="entry name" value="SMALL G PROTEIN SIGNALING MODULATOR 2-RELATED"/>
    <property type="match status" value="1"/>
</dbReference>
<dbReference type="Proteomes" id="UP001202479">
    <property type="component" value="Unassembled WGS sequence"/>
</dbReference>
<dbReference type="InterPro" id="IPR000195">
    <property type="entry name" value="Rab-GAP-TBC_dom"/>
</dbReference>
<dbReference type="InterPro" id="IPR035969">
    <property type="entry name" value="Rab-GAP_TBC_sf"/>
</dbReference>
<protein>
    <recommendedName>
        <fullName evidence="2">Oxidant-induced cell-cycle arrest protein 5</fullName>
    </recommendedName>
</protein>
<gene>
    <name evidence="5" type="ORF">KGF56_000730</name>
</gene>
<dbReference type="GO" id="GO:0005096">
    <property type="term" value="F:GTPase activator activity"/>
    <property type="evidence" value="ECO:0007669"/>
    <property type="project" value="UniProtKB-KW"/>
</dbReference>
<keyword evidence="3" id="KW-0343">GTPase activation</keyword>
<dbReference type="EMBL" id="JAHUZD010000023">
    <property type="protein sequence ID" value="KAI3406598.2"/>
    <property type="molecule type" value="Genomic_DNA"/>
</dbReference>
<dbReference type="GeneID" id="73378347"/>
<dbReference type="Pfam" id="PF12068">
    <property type="entry name" value="PH_RBD"/>
    <property type="match status" value="1"/>
</dbReference>
<reference evidence="5" key="1">
    <citation type="journal article" date="2022" name="DNA Res.">
        <title>Genome analysis of five recently described species of the CUG-Ser clade uncovers Candida theae as a new hybrid lineage with pathogenic potential in the Candida parapsilosis species complex.</title>
        <authorList>
            <person name="Mixao V."/>
            <person name="Del Olmo V."/>
            <person name="Hegedusova E."/>
            <person name="Saus E."/>
            <person name="Pryszcz L."/>
            <person name="Cillingova A."/>
            <person name="Nosek J."/>
            <person name="Gabaldon T."/>
        </authorList>
    </citation>
    <scope>NUCLEOTIDE SEQUENCE</scope>
    <source>
        <strain evidence="5">CBS 10844</strain>
    </source>
</reference>
<dbReference type="InterPro" id="IPR021935">
    <property type="entry name" value="SGSM1/2_RBD"/>
</dbReference>
<sequence>MSKRSLGMDEVSLIFVKSKVYLHPTPSKENNVVGYLSLSKERNSTNLDIKLSFTPESVLSQDERQIYNKVDTDFLDLKPRSRIVSKTSFILSSYAFTTTLGFIYSIQFRKPSPGYYYGSIIINTQDGVKLPIIFFHDDESPSTINNQKLHNKDFNPFQDGNMYWGAIDFLEALKKLVNVRKSTEPSVYLINPGSDDLRNFAPFKLKNNELKEGEKEEEEEEGEGNGSSVFDFSKLIATAKWRVLETVATFAAKGKNNVMDLIEDNAPTPIKQIIKQPEIVRLGDDFNLQLAKWAQQVKRDAEKSSPHLLQYERLNKELGDELTLEEVSKATRRDKVSLVEWNTFFDSNGMLIITSQEVMERIRHGGLEPDARPEAWLFLLGVYPWDSSSEDREVLKQSYITRYHELKLKWVNDDEKRSTNYWRDQKFRIEKDIMRTDRDLEIFKQYEPDDDNEEVVIKNHHLRLLMDILLTYNEYNTDLGYVQGMTDLLSPLYVTLESEEMSFWAFTGFMKIMDKNFEESMDGMKKQLLQLTKLVALLLPEIKKHLDKCESDLFFMFRMLLVWFKREFDWEQTCNLWEVFWCSESQPQLFFALAIISANESGLKQLTKMEEVLKYFNDLSGRHSDLQSLLVRAEFLFIKFKRMMSITGEQDQDLRDLL</sequence>
<keyword evidence="6" id="KW-1185">Reference proteome</keyword>
<comment type="similarity">
    <text evidence="1">Belongs to the OCA5 family.</text>
</comment>
<dbReference type="Gene3D" id="2.30.29.230">
    <property type="match status" value="1"/>
</dbReference>
<feature type="domain" description="Rab-GAP TBC" evidence="4">
    <location>
        <begin position="366"/>
        <end position="584"/>
    </location>
</feature>
<comment type="caution">
    <text evidence="5">The sequence shown here is derived from an EMBL/GenBank/DDBJ whole genome shotgun (WGS) entry which is preliminary data.</text>
</comment>
<evidence type="ECO:0000259" key="4">
    <source>
        <dbReference type="PROSITE" id="PS50086"/>
    </source>
</evidence>
<evidence type="ECO:0000313" key="6">
    <source>
        <dbReference type="Proteomes" id="UP001202479"/>
    </source>
</evidence>
<dbReference type="GO" id="GO:0005737">
    <property type="term" value="C:cytoplasm"/>
    <property type="evidence" value="ECO:0007669"/>
    <property type="project" value="UniProtKB-ARBA"/>
</dbReference>
<dbReference type="PANTHER" id="PTHR22957">
    <property type="entry name" value="TBC1 DOMAIN FAMILY MEMBER GTPASE-ACTIVATING PROTEIN"/>
    <property type="match status" value="1"/>
</dbReference>